<evidence type="ECO:0000313" key="5">
    <source>
        <dbReference type="Proteomes" id="UP001165393"/>
    </source>
</evidence>
<dbReference type="GO" id="GO:0004252">
    <property type="term" value="F:serine-type endopeptidase activity"/>
    <property type="evidence" value="ECO:0007669"/>
    <property type="project" value="InterPro"/>
</dbReference>
<dbReference type="InterPro" id="IPR001940">
    <property type="entry name" value="Peptidase_S1C"/>
</dbReference>
<evidence type="ECO:0000313" key="4">
    <source>
        <dbReference type="EMBL" id="MCM2679446.1"/>
    </source>
</evidence>
<dbReference type="Gene3D" id="2.40.10.120">
    <property type="match status" value="1"/>
</dbReference>
<feature type="domain" description="PDZ" evidence="3">
    <location>
        <begin position="186"/>
        <end position="307"/>
    </location>
</feature>
<protein>
    <submittedName>
        <fullName evidence="4">Trypsin-like peptidase domain-containing protein</fullName>
    </submittedName>
</protein>
<dbReference type="InterPro" id="IPR051201">
    <property type="entry name" value="Chloro_Bact_Ser_Proteases"/>
</dbReference>
<reference evidence="4 5" key="1">
    <citation type="journal article" date="2013" name="Antonie Van Leeuwenhoek">
        <title>Echinimonas agarilytica gen. nov., sp. nov., a new gammaproteobacterium isolated from the sea urchin Strongylocentrotus intermedius.</title>
        <authorList>
            <person name="Nedashkovskaya O.I."/>
            <person name="Stenkova A.M."/>
            <person name="Zhukova N.V."/>
            <person name="Van Trappen S."/>
            <person name="Lee J.S."/>
            <person name="Kim S.B."/>
        </authorList>
    </citation>
    <scope>NUCLEOTIDE SEQUENCE [LARGE SCALE GENOMIC DNA]</scope>
    <source>
        <strain evidence="4 5">KMM 6351</strain>
    </source>
</reference>
<evidence type="ECO:0000259" key="3">
    <source>
        <dbReference type="SMART" id="SM00228"/>
    </source>
</evidence>
<keyword evidence="5" id="KW-1185">Reference proteome</keyword>
<evidence type="ECO:0000256" key="1">
    <source>
        <dbReference type="ARBA" id="ARBA00022670"/>
    </source>
</evidence>
<gene>
    <name evidence="4" type="ORF">NAF29_07145</name>
</gene>
<keyword evidence="1" id="KW-0645">Protease</keyword>
<evidence type="ECO:0000256" key="2">
    <source>
        <dbReference type="ARBA" id="ARBA00022801"/>
    </source>
</evidence>
<dbReference type="InterPro" id="IPR036034">
    <property type="entry name" value="PDZ_sf"/>
</dbReference>
<dbReference type="PANTHER" id="PTHR43343:SF3">
    <property type="entry name" value="PROTEASE DO-LIKE 8, CHLOROPLASTIC"/>
    <property type="match status" value="1"/>
</dbReference>
<dbReference type="AlphaFoldDB" id="A0AA41W665"/>
<dbReference type="PANTHER" id="PTHR43343">
    <property type="entry name" value="PEPTIDASE S12"/>
    <property type="match status" value="1"/>
</dbReference>
<dbReference type="Proteomes" id="UP001165393">
    <property type="component" value="Unassembled WGS sequence"/>
</dbReference>
<keyword evidence="2" id="KW-0378">Hydrolase</keyword>
<name>A0AA41W665_9GAMM</name>
<dbReference type="InterPro" id="IPR001478">
    <property type="entry name" value="PDZ"/>
</dbReference>
<proteinExistence type="predicted"/>
<accession>A0AA41W665</accession>
<comment type="caution">
    <text evidence="4">The sequence shown here is derived from an EMBL/GenBank/DDBJ whole genome shotgun (WGS) entry which is preliminary data.</text>
</comment>
<dbReference type="GO" id="GO:0006508">
    <property type="term" value="P:proteolysis"/>
    <property type="evidence" value="ECO:0007669"/>
    <property type="project" value="UniProtKB-KW"/>
</dbReference>
<sequence length="318" mass="33999">MPDLFESTSIPVVELYVDALPEPGERPKNGKLVKTLGSGTLIDTHGSILTAGHVVERAANIDIVFSDKMKSKGRVVWIDVESDVAMIKADWVPESINPAVLGNSDDTRIGDRIFVIGAPYGISKTLTVGHLSGKRTVPAEVSSSDPEFLQTDAAINTGNSGGPMFNMKGELIGVVSHIMSRSGGSDGLGFALSSNSVRKIVQEGPLPWAGIIPLMMDDKLANAVNSPVNYGALIQQVIPNSLADTVGLRGGDFPVRIGKKTLLLGGDIILEFGGVEMDSIESLRHAREMSNNLKSGEELTIKIYRRGEYSTITMGRKK</sequence>
<dbReference type="SUPFAM" id="SSF50494">
    <property type="entry name" value="Trypsin-like serine proteases"/>
    <property type="match status" value="1"/>
</dbReference>
<dbReference type="EMBL" id="JAMQGP010000002">
    <property type="protein sequence ID" value="MCM2679446.1"/>
    <property type="molecule type" value="Genomic_DNA"/>
</dbReference>
<dbReference type="Pfam" id="PF13365">
    <property type="entry name" value="Trypsin_2"/>
    <property type="match status" value="1"/>
</dbReference>
<dbReference type="InterPro" id="IPR009003">
    <property type="entry name" value="Peptidase_S1_PA"/>
</dbReference>
<dbReference type="SUPFAM" id="SSF50156">
    <property type="entry name" value="PDZ domain-like"/>
    <property type="match status" value="1"/>
</dbReference>
<dbReference type="PRINTS" id="PR00834">
    <property type="entry name" value="PROTEASES2C"/>
</dbReference>
<organism evidence="4 5">
    <name type="scientific">Echinimonas agarilytica</name>
    <dbReference type="NCBI Taxonomy" id="1215918"/>
    <lineage>
        <taxon>Bacteria</taxon>
        <taxon>Pseudomonadati</taxon>
        <taxon>Pseudomonadota</taxon>
        <taxon>Gammaproteobacteria</taxon>
        <taxon>Alteromonadales</taxon>
        <taxon>Echinimonadaceae</taxon>
        <taxon>Echinimonas</taxon>
    </lineage>
</organism>
<dbReference type="RefSeq" id="WP_251260813.1">
    <property type="nucleotide sequence ID" value="NZ_JAMQGP010000002.1"/>
</dbReference>
<dbReference type="Gene3D" id="2.30.42.10">
    <property type="match status" value="1"/>
</dbReference>
<dbReference type="SMART" id="SM00228">
    <property type="entry name" value="PDZ"/>
    <property type="match status" value="1"/>
</dbReference>